<evidence type="ECO:0000313" key="12">
    <source>
        <dbReference type="Proteomes" id="UP001152797"/>
    </source>
</evidence>
<feature type="transmembrane region" description="Helical" evidence="9">
    <location>
        <begin position="667"/>
        <end position="688"/>
    </location>
</feature>
<gene>
    <name evidence="10" type="ORF">C1SCF055_LOCUS12111</name>
</gene>
<dbReference type="InterPro" id="IPR036055">
    <property type="entry name" value="LDL_receptor-like_sf"/>
</dbReference>
<evidence type="ECO:0000256" key="1">
    <source>
        <dbReference type="ARBA" id="ARBA00004167"/>
    </source>
</evidence>
<evidence type="ECO:0000313" key="11">
    <source>
        <dbReference type="EMBL" id="CAL1137961.1"/>
    </source>
</evidence>
<dbReference type="InterPro" id="IPR050685">
    <property type="entry name" value="LDLR"/>
</dbReference>
<dbReference type="GO" id="GO:0012505">
    <property type="term" value="C:endomembrane system"/>
    <property type="evidence" value="ECO:0007669"/>
    <property type="project" value="UniProtKB-SubCell"/>
</dbReference>
<comment type="caution">
    <text evidence="10">The sequence shown here is derived from an EMBL/GenBank/DDBJ whole genome shotgun (WGS) entry which is preliminary data.</text>
</comment>
<keyword evidence="6 9" id="KW-0472">Membrane</keyword>
<reference evidence="10" key="1">
    <citation type="submission" date="2022-10" db="EMBL/GenBank/DDBJ databases">
        <authorList>
            <person name="Chen Y."/>
            <person name="Dougan E. K."/>
            <person name="Chan C."/>
            <person name="Rhodes N."/>
            <person name="Thang M."/>
        </authorList>
    </citation>
    <scope>NUCLEOTIDE SEQUENCE</scope>
</reference>
<dbReference type="GO" id="GO:0005886">
    <property type="term" value="C:plasma membrane"/>
    <property type="evidence" value="ECO:0007669"/>
    <property type="project" value="TreeGrafter"/>
</dbReference>
<evidence type="ECO:0000256" key="2">
    <source>
        <dbReference type="ARBA" id="ARBA00004308"/>
    </source>
</evidence>
<proteinExistence type="predicted"/>
<dbReference type="Proteomes" id="UP001152797">
    <property type="component" value="Unassembled WGS sequence"/>
</dbReference>
<evidence type="ECO:0000256" key="9">
    <source>
        <dbReference type="SAM" id="Phobius"/>
    </source>
</evidence>
<feature type="transmembrane region" description="Helical" evidence="9">
    <location>
        <begin position="771"/>
        <end position="799"/>
    </location>
</feature>
<keyword evidence="5 9" id="KW-1133">Transmembrane helix</keyword>
<feature type="transmembrane region" description="Helical" evidence="9">
    <location>
        <begin position="586"/>
        <end position="604"/>
    </location>
</feature>
<feature type="region of interest" description="Disordered" evidence="8">
    <location>
        <begin position="42"/>
        <end position="77"/>
    </location>
</feature>
<evidence type="ECO:0000256" key="8">
    <source>
        <dbReference type="SAM" id="MobiDB-lite"/>
    </source>
</evidence>
<dbReference type="AlphaFoldDB" id="A0A9P1C3Y2"/>
<evidence type="ECO:0000313" key="10">
    <source>
        <dbReference type="EMBL" id="CAI3984586.1"/>
    </source>
</evidence>
<evidence type="ECO:0000256" key="7">
    <source>
        <dbReference type="ARBA" id="ARBA00023157"/>
    </source>
</evidence>
<feature type="transmembrane region" description="Helical" evidence="9">
    <location>
        <begin position="542"/>
        <end position="566"/>
    </location>
</feature>
<evidence type="ECO:0000256" key="5">
    <source>
        <dbReference type="ARBA" id="ARBA00022989"/>
    </source>
</evidence>
<keyword evidence="4" id="KW-0677">Repeat</keyword>
<dbReference type="Pfam" id="PF00057">
    <property type="entry name" value="Ldl_recept_a"/>
    <property type="match status" value="1"/>
</dbReference>
<reference evidence="11" key="2">
    <citation type="submission" date="2024-04" db="EMBL/GenBank/DDBJ databases">
        <authorList>
            <person name="Chen Y."/>
            <person name="Shah S."/>
            <person name="Dougan E. K."/>
            <person name="Thang M."/>
            <person name="Chan C."/>
        </authorList>
    </citation>
    <scope>NUCLEOTIDE SEQUENCE [LARGE SCALE GENOMIC DNA]</scope>
</reference>
<sequence length="1035" mass="113574">MAIFVQIFPHFSVGAAWSWGKAEVSADFVTAHDGSTAFTREEMGVSTTSTTTTTTTTDTATTTTSANAASTSRPPTTHTTTILVEGKLEVLSQVPNILVRAAGGVEQLTFKVNSTADTTGLEALITVASSLQNSKGAYISDDPPDGLAYTDMKDEVPALYSIVTTETILDGASLVRNVSYAMIGTPIVSVTYQEPELCSSSEFECAPGVCTVCPSDVCLCDGWQDCENGGDEDIWGLLVQRNVTTTACELLRNLSLTNTSVNENGTVDGNDPCFGVSGYPCNGALCIPMPQRCDGVEDCPDGEDEKGCAAMPEAEDNTTNASGFQWIAAVFFSAQEVKCARLSQPDGIVAPEVRLMSCDLKAILPGTLDLAKAAGKPLPSPMRSPPATCRYMASIQTNTTRVGSDLPPFLKMDVDHVQGSAVFSEKKCSVGPELQNYEIIGLSTAELAYASDPTSTIVMCYCIQRMYLEPQVMLALAEDDERYIMCSEFTEMSQGNYHRSWIRVAVIVVFNELFEATIRGTSTTVRYKDETTRLVKHFKNLFWFWIVNTALMPAFVSCTIPALWAWVKRELEIGTTPHGGISMREWHGWVGNVITLAMAFRVFIPQVPDLLNVWCRKCNRRCKARKTISQEDLKNLYVNPEFRIAEGFAEVTVTASIAMIFGPALPLLNVLAAASCLTRYLVDWFIFLRHCRRPAMYDEVIARVAVNHLLMALVFRSATSILVWVHPTLFTSDVAGCSFDESDVSSLRAQYYQEIFGMFELFVNPTCNPGAWFFSFLPGLSAVGCLVILPNLTIVRSILMVLCRRCRSKTGYLYDDVVKARLQRRIVASYQPRVHPTYQSAFKLMDLTANFNEQGLTDSSESHASTDLASEPEPEEENLAVTIFGKEYEGDNSFIRSKMSAPEQARMDFDSIDESKVIVHHACCCCYDGCVPEVHHIGCAAQKTVLCLECDLCCKTGAPCLCCGCCAFRCVDLTTCCKAQGQFFCCVTGSAFPPDDEVPCMLNVCFLNCFPRLGCCMRLGDMKAKQMPWESEATA</sequence>
<dbReference type="PRINTS" id="PR00261">
    <property type="entry name" value="LDLRECEPTOR"/>
</dbReference>
<accession>A0A9P1C3Y2</accession>
<organism evidence="10">
    <name type="scientific">Cladocopium goreaui</name>
    <dbReference type="NCBI Taxonomy" id="2562237"/>
    <lineage>
        <taxon>Eukaryota</taxon>
        <taxon>Sar</taxon>
        <taxon>Alveolata</taxon>
        <taxon>Dinophyceae</taxon>
        <taxon>Suessiales</taxon>
        <taxon>Symbiodiniaceae</taxon>
        <taxon>Cladocopium</taxon>
    </lineage>
</organism>
<dbReference type="CDD" id="cd00112">
    <property type="entry name" value="LDLa"/>
    <property type="match status" value="2"/>
</dbReference>
<dbReference type="PROSITE" id="PS50068">
    <property type="entry name" value="LDLRA_2"/>
    <property type="match status" value="2"/>
</dbReference>
<evidence type="ECO:0000256" key="4">
    <source>
        <dbReference type="ARBA" id="ARBA00022737"/>
    </source>
</evidence>
<dbReference type="SUPFAM" id="SSF57424">
    <property type="entry name" value="LDL receptor-like module"/>
    <property type="match status" value="1"/>
</dbReference>
<name>A0A9P1C3Y2_9DINO</name>
<dbReference type="OrthoDB" id="438992at2759"/>
<dbReference type="GO" id="GO:0016192">
    <property type="term" value="P:vesicle-mediated transport"/>
    <property type="evidence" value="ECO:0007669"/>
    <property type="project" value="UniProtKB-ARBA"/>
</dbReference>
<evidence type="ECO:0000256" key="3">
    <source>
        <dbReference type="ARBA" id="ARBA00022692"/>
    </source>
</evidence>
<feature type="transmembrane region" description="Helical" evidence="9">
    <location>
        <begin position="700"/>
        <end position="725"/>
    </location>
</feature>
<feature type="compositionally biased region" description="Low complexity" evidence="8">
    <location>
        <begin position="46"/>
        <end position="77"/>
    </location>
</feature>
<keyword evidence="3 9" id="KW-0812">Transmembrane</keyword>
<keyword evidence="7" id="KW-1015">Disulfide bond</keyword>
<dbReference type="InterPro" id="IPR002172">
    <property type="entry name" value="LDrepeatLR_classA_rpt"/>
</dbReference>
<evidence type="ECO:0000256" key="6">
    <source>
        <dbReference type="ARBA" id="ARBA00023136"/>
    </source>
</evidence>
<dbReference type="SMART" id="SM00192">
    <property type="entry name" value="LDLa"/>
    <property type="match status" value="2"/>
</dbReference>
<comment type="subcellular location">
    <subcellularLocation>
        <location evidence="2">Endomembrane system</location>
    </subcellularLocation>
    <subcellularLocation>
        <location evidence="1">Membrane</location>
        <topology evidence="1">Single-pass membrane protein</topology>
    </subcellularLocation>
</comment>
<dbReference type="EMBL" id="CAMXCT020000900">
    <property type="protein sequence ID" value="CAL1137961.1"/>
    <property type="molecule type" value="Genomic_DNA"/>
</dbReference>
<dbReference type="PANTHER" id="PTHR24270">
    <property type="entry name" value="LOW-DENSITY LIPOPROTEIN RECEPTOR-RELATED"/>
    <property type="match status" value="1"/>
</dbReference>
<dbReference type="EMBL" id="CAMXCT010000900">
    <property type="protein sequence ID" value="CAI3984586.1"/>
    <property type="molecule type" value="Genomic_DNA"/>
</dbReference>
<dbReference type="InterPro" id="IPR023415">
    <property type="entry name" value="LDLR_class-A_CS"/>
</dbReference>
<dbReference type="PANTHER" id="PTHR24270:SF62">
    <property type="entry name" value="LOW-DENSITY LIPOPROTEIN RECEPTOR-RELATED PROTEIN 2"/>
    <property type="match status" value="1"/>
</dbReference>
<dbReference type="Gene3D" id="4.10.400.10">
    <property type="entry name" value="Low-density Lipoprotein Receptor"/>
    <property type="match status" value="1"/>
</dbReference>
<keyword evidence="12" id="KW-1185">Reference proteome</keyword>
<dbReference type="PROSITE" id="PS01209">
    <property type="entry name" value="LDLRA_1"/>
    <property type="match status" value="1"/>
</dbReference>
<protein>
    <submittedName>
        <fullName evidence="10">Uncharacterized protein</fullName>
    </submittedName>
</protein>
<dbReference type="EMBL" id="CAMXCT030000900">
    <property type="protein sequence ID" value="CAL4771898.1"/>
    <property type="molecule type" value="Genomic_DNA"/>
</dbReference>